<dbReference type="SUPFAM" id="SSF54928">
    <property type="entry name" value="RNA-binding domain, RBD"/>
    <property type="match status" value="1"/>
</dbReference>
<dbReference type="PROSITE" id="PS50800">
    <property type="entry name" value="SAP"/>
    <property type="match status" value="1"/>
</dbReference>
<evidence type="ECO:0000313" key="8">
    <source>
        <dbReference type="Proteomes" id="UP000515163"/>
    </source>
</evidence>
<feature type="region of interest" description="Disordered" evidence="5">
    <location>
        <begin position="1007"/>
        <end position="1030"/>
    </location>
</feature>
<sequence length="1158" mass="129688">MADVQTLRGKKLTELRVVDLRQELENRGLEKSGVKAVLVERLQKALEAQAAEEKDSIEVKDEANDEVNEEPEDVNQEESAETFTEVITKSETKSEPGEPDTAVVPTPPKRSSVKPSKKTQKKKATSEKETPVKKVDQKDNGEDDLLQESFDGEGVIMKIIDECQDDQGDHPEGMEVNDSTDVDELFKDESLNPKTEEGEERKDELGLSLGDSDLNMETGNEVGDDKNKDAAAVGSEEVPSYKDAISLGNNSANSIKGDTSTMDVSEADSSKNENGWSVSLIVHTDGIQDDLDEELKAAEKAEEEAAKEKKEEQKQEKLKEKEEKSKEDKSKETDKKEEKKEKTSEKSEKASKSEGKSSTDSKDTSKSSAKKTPDKKPSTAKKSTTAKGAAAAKEKKESGKSLWVSNLSSITRAADLKTRFSQHGKVVGAKIVTNSKAPGAQCFGLVTMSTSEEAAKCISHLHRTELHGRTITVDRAKGDRIPSQGGASATKKQPDKKQADKKAADKSQEKGKVDEKKQTDKGKKTNEKTTKPSGKQSSGSSPSASKKDDTTQGDAKKTEDASERTVVMDDNKGEPVVVVPNKQKEDGKSRSESRGRKSKSSEKSAGSPIKSLEEIRRQRVEKQRQDRAREMRDQRERERALRLRRERERIARERAIEREREREREKERERRRQQFLREQRQKQEQERLRLQRELERRRELERLRREREERERLERERRERELIMERERLNRERIETDRLKRIERERLERQRLERERADRERLDRERLERLDRERRGSGIKRPAAPFERDTSASQRAGFWQDPKRAAVEGSRPDTRAFFGGSLGSHDAVSSRRSEDKVQIDRRDSKGHRDDARGHSRSGSRDGRHDDDFSRSDDRRRKDDHSRRGEVRDSRKDVRHPSDRDKGWSERIASANAGNMGPIDPQKSLSILLERAGVSGILGANAPGVRGDLGKGMDLDIGRSLSADHRGGDWRQADLRDGRPSVMSADRGQHVPVVGGVDSRYGAIEHAHRPSAAAADQVKVTSRDWRGEPSAELLASRTRSRARGMDSKSTPHGYEIRDRAVLSRDSSAVRGAWGGDSLHPSGPPLPGRGMIDDRSRGSALPREAVPSGWAVAGSMPVADVRGTYGAGAGPDRRHSGGGTDVRFDPYKAAAQRSSGMRRY</sequence>
<comment type="subcellular location">
    <subcellularLocation>
        <location evidence="1">Nucleus</location>
    </subcellularLocation>
</comment>
<dbReference type="InterPro" id="IPR003034">
    <property type="entry name" value="SAP_dom"/>
</dbReference>
<feature type="compositionally biased region" description="Basic and acidic residues" evidence="5">
    <location>
        <begin position="124"/>
        <end position="140"/>
    </location>
</feature>
<dbReference type="PROSITE" id="PS50102">
    <property type="entry name" value="RRM"/>
    <property type="match status" value="1"/>
</dbReference>
<feature type="compositionally biased region" description="Basic and acidic residues" evidence="5">
    <location>
        <begin position="469"/>
        <end position="480"/>
    </location>
</feature>
<keyword evidence="8" id="KW-1185">Reference proteome</keyword>
<feature type="compositionally biased region" description="Acidic residues" evidence="5">
    <location>
        <begin position="63"/>
        <end position="80"/>
    </location>
</feature>
<feature type="region of interest" description="Disordered" evidence="5">
    <location>
        <begin position="1118"/>
        <end position="1158"/>
    </location>
</feature>
<organism evidence="8 9">
    <name type="scientific">Actinia tenebrosa</name>
    <name type="common">Australian red waratah sea anemone</name>
    <dbReference type="NCBI Taxonomy" id="6105"/>
    <lineage>
        <taxon>Eukaryota</taxon>
        <taxon>Metazoa</taxon>
        <taxon>Cnidaria</taxon>
        <taxon>Anthozoa</taxon>
        <taxon>Hexacorallia</taxon>
        <taxon>Actiniaria</taxon>
        <taxon>Actiniidae</taxon>
        <taxon>Actinia</taxon>
    </lineage>
</organism>
<dbReference type="GO" id="GO:0043565">
    <property type="term" value="F:sequence-specific DNA binding"/>
    <property type="evidence" value="ECO:0007669"/>
    <property type="project" value="TreeGrafter"/>
</dbReference>
<feature type="compositionally biased region" description="Basic and acidic residues" evidence="5">
    <location>
        <begin position="582"/>
        <end position="602"/>
    </location>
</feature>
<feature type="compositionally biased region" description="Polar residues" evidence="5">
    <location>
        <begin position="247"/>
        <end position="263"/>
    </location>
</feature>
<feature type="compositionally biased region" description="Basic and acidic residues" evidence="5">
    <location>
        <begin position="492"/>
        <end position="530"/>
    </location>
</feature>
<dbReference type="Gene3D" id="3.30.70.330">
    <property type="match status" value="1"/>
</dbReference>
<dbReference type="Pfam" id="PF02037">
    <property type="entry name" value="SAP"/>
    <property type="match status" value="1"/>
</dbReference>
<feature type="region of interest" description="Disordered" evidence="5">
    <location>
        <begin position="771"/>
        <end position="905"/>
    </location>
</feature>
<feature type="region of interest" description="Disordered" evidence="5">
    <location>
        <begin position="469"/>
        <end position="641"/>
    </location>
</feature>
<feature type="region of interest" description="Disordered" evidence="5">
    <location>
        <begin position="961"/>
        <end position="985"/>
    </location>
</feature>
<dbReference type="SUPFAM" id="SSF68906">
    <property type="entry name" value="SAP domain"/>
    <property type="match status" value="1"/>
</dbReference>
<feature type="compositionally biased region" description="Basic and acidic residues" evidence="5">
    <location>
        <begin position="611"/>
        <end position="641"/>
    </location>
</feature>
<accession>A0A6P8I6C1</accession>
<dbReference type="SMART" id="SM00360">
    <property type="entry name" value="RRM"/>
    <property type="match status" value="1"/>
</dbReference>
<evidence type="ECO:0000259" key="6">
    <source>
        <dbReference type="PROSITE" id="PS50102"/>
    </source>
</evidence>
<evidence type="ECO:0000256" key="3">
    <source>
        <dbReference type="ARBA" id="ARBA00023242"/>
    </source>
</evidence>
<gene>
    <name evidence="9" type="primary">LOC116296390</name>
</gene>
<feature type="domain" description="SAP" evidence="7">
    <location>
        <begin position="12"/>
        <end position="46"/>
    </location>
</feature>
<dbReference type="InterPro" id="IPR000504">
    <property type="entry name" value="RRM_dom"/>
</dbReference>
<dbReference type="PANTHER" id="PTHR15683">
    <property type="entry name" value="SCAFFOLD ATTACHMENT FACTOR B-RELATED"/>
    <property type="match status" value="1"/>
</dbReference>
<feature type="compositionally biased region" description="Basic and acidic residues" evidence="5">
    <location>
        <begin position="828"/>
        <end position="904"/>
    </location>
</feature>
<name>A0A6P8I6C1_ACTTE</name>
<feature type="compositionally biased region" description="Low complexity" evidence="5">
    <location>
        <begin position="531"/>
        <end position="544"/>
    </location>
</feature>
<dbReference type="InterPro" id="IPR036361">
    <property type="entry name" value="SAP_dom_sf"/>
</dbReference>
<feature type="region of interest" description="Disordered" evidence="5">
    <location>
        <begin position="658"/>
        <end position="682"/>
    </location>
</feature>
<dbReference type="PANTHER" id="PTHR15683:SF8">
    <property type="entry name" value="SCAFFOLD ATTACHMENT FACTOR B, ISOFORM B"/>
    <property type="match status" value="1"/>
</dbReference>
<keyword evidence="3" id="KW-0539">Nucleus</keyword>
<feature type="compositionally biased region" description="Basic residues" evidence="5">
    <location>
        <begin position="111"/>
        <end position="123"/>
    </location>
</feature>
<feature type="compositionally biased region" description="Basic and acidic residues" evidence="5">
    <location>
        <begin position="184"/>
        <end position="205"/>
    </location>
</feature>
<feature type="compositionally biased region" description="Basic and acidic residues" evidence="5">
    <location>
        <begin position="801"/>
        <end position="814"/>
    </location>
</feature>
<dbReference type="RefSeq" id="XP_031560260.1">
    <property type="nucleotide sequence ID" value="XM_031704400.1"/>
</dbReference>
<dbReference type="GO" id="GO:0003723">
    <property type="term" value="F:RNA binding"/>
    <property type="evidence" value="ECO:0007669"/>
    <property type="project" value="UniProtKB-UniRule"/>
</dbReference>
<feature type="compositionally biased region" description="Basic and acidic residues" evidence="5">
    <location>
        <begin position="961"/>
        <end position="978"/>
    </location>
</feature>
<dbReference type="GO" id="GO:0005634">
    <property type="term" value="C:nucleus"/>
    <property type="evidence" value="ECO:0007669"/>
    <property type="project" value="UniProtKB-SubCell"/>
</dbReference>
<feature type="compositionally biased region" description="Basic and acidic residues" evidence="5">
    <location>
        <begin position="545"/>
        <end position="573"/>
    </location>
</feature>
<feature type="region of interest" description="Disordered" evidence="5">
    <location>
        <begin position="291"/>
        <end position="403"/>
    </location>
</feature>
<dbReference type="KEGG" id="aten:116296390"/>
<dbReference type="OrthoDB" id="6159259at2759"/>
<evidence type="ECO:0000256" key="5">
    <source>
        <dbReference type="SAM" id="MobiDB-lite"/>
    </source>
</evidence>
<dbReference type="Proteomes" id="UP000515163">
    <property type="component" value="Unplaced"/>
</dbReference>
<keyword evidence="2 4" id="KW-0694">RNA-binding</keyword>
<dbReference type="GeneID" id="116296390"/>
<evidence type="ECO:0000256" key="2">
    <source>
        <dbReference type="ARBA" id="ARBA00022884"/>
    </source>
</evidence>
<dbReference type="Pfam" id="PF00076">
    <property type="entry name" value="RRM_1"/>
    <property type="match status" value="1"/>
</dbReference>
<dbReference type="GO" id="GO:0050684">
    <property type="term" value="P:regulation of mRNA processing"/>
    <property type="evidence" value="ECO:0007669"/>
    <property type="project" value="TreeGrafter"/>
</dbReference>
<feature type="compositionally biased region" description="Low complexity" evidence="5">
    <location>
        <begin position="380"/>
        <end position="391"/>
    </location>
</feature>
<evidence type="ECO:0000256" key="1">
    <source>
        <dbReference type="ARBA" id="ARBA00004123"/>
    </source>
</evidence>
<protein>
    <submittedName>
        <fullName evidence="9">Scaffold attachment factor B1-like isoform X1</fullName>
    </submittedName>
</protein>
<feature type="domain" description="RRM" evidence="6">
    <location>
        <begin position="400"/>
        <end position="478"/>
    </location>
</feature>
<evidence type="ECO:0000313" key="9">
    <source>
        <dbReference type="RefSeq" id="XP_031560260.1"/>
    </source>
</evidence>
<proteinExistence type="predicted"/>
<feature type="compositionally biased region" description="Basic and acidic residues" evidence="5">
    <location>
        <begin position="51"/>
        <end position="62"/>
    </location>
</feature>
<dbReference type="SMART" id="SM00513">
    <property type="entry name" value="SAP"/>
    <property type="match status" value="1"/>
</dbReference>
<dbReference type="AlphaFoldDB" id="A0A6P8I6C1"/>
<dbReference type="GO" id="GO:0006357">
    <property type="term" value="P:regulation of transcription by RNA polymerase II"/>
    <property type="evidence" value="ECO:0007669"/>
    <property type="project" value="TreeGrafter"/>
</dbReference>
<dbReference type="InterPro" id="IPR035979">
    <property type="entry name" value="RBD_domain_sf"/>
</dbReference>
<dbReference type="InParanoid" id="A0A6P8I6C1"/>
<feature type="compositionally biased region" description="Basic and acidic residues" evidence="5">
    <location>
        <begin position="294"/>
        <end position="377"/>
    </location>
</feature>
<dbReference type="InterPro" id="IPR012677">
    <property type="entry name" value="Nucleotide-bd_a/b_plait_sf"/>
</dbReference>
<evidence type="ECO:0000256" key="4">
    <source>
        <dbReference type="PROSITE-ProRule" id="PRU00176"/>
    </source>
</evidence>
<reference evidence="9" key="1">
    <citation type="submission" date="2025-08" db="UniProtKB">
        <authorList>
            <consortium name="RefSeq"/>
        </authorList>
    </citation>
    <scope>IDENTIFICATION</scope>
    <source>
        <tissue evidence="9">Tentacle</tissue>
    </source>
</reference>
<dbReference type="InterPro" id="IPR051738">
    <property type="entry name" value="SAF_Modulators"/>
</dbReference>
<evidence type="ECO:0000259" key="7">
    <source>
        <dbReference type="PROSITE" id="PS50800"/>
    </source>
</evidence>
<feature type="region of interest" description="Disordered" evidence="5">
    <location>
        <begin position="48"/>
        <end position="277"/>
    </location>
</feature>
<feature type="region of interest" description="Disordered" evidence="5">
    <location>
        <begin position="1070"/>
        <end position="1102"/>
    </location>
</feature>